<reference evidence="3 4" key="1">
    <citation type="journal article" date="2012" name="J. Bacteriol.">
        <title>Complete Genome Sequence of Rahnella aquatilis CIP 78.65.</title>
        <authorList>
            <person name="Martinez R.J."/>
            <person name="Bruce D."/>
            <person name="Detter C."/>
            <person name="Goodwin L.A."/>
            <person name="Han J."/>
            <person name="Han C.S."/>
            <person name="Held B."/>
            <person name="Land M.L."/>
            <person name="Mikhailova N."/>
            <person name="Nolan M."/>
            <person name="Pennacchio L."/>
            <person name="Pitluck S."/>
            <person name="Tapia R."/>
            <person name="Woyke T."/>
            <person name="Sobecky P.A."/>
        </authorList>
    </citation>
    <scope>NUCLEOTIDE SEQUENCE [LARGE SCALE GENOMIC DNA]</scope>
    <source>
        <strain evidence="4">ATCC 33071 / DSM 4594 / JCM 1683 / NBRC 105701 / NCIMB 13365 / CIP 78.65</strain>
    </source>
</reference>
<gene>
    <name evidence="3" type="ordered locus">Rahaq2_0642</name>
</gene>
<evidence type="ECO:0008006" key="5">
    <source>
        <dbReference type="Google" id="ProtNLM"/>
    </source>
</evidence>
<evidence type="ECO:0000313" key="3">
    <source>
        <dbReference type="EMBL" id="AEX50568.1"/>
    </source>
</evidence>
<dbReference type="HOGENOM" id="CLU_040400_0_1_6"/>
<dbReference type="Pfam" id="PF05235">
    <property type="entry name" value="CHAD"/>
    <property type="match status" value="1"/>
</dbReference>
<dbReference type="PANTHER" id="PTHR39569:SF1">
    <property type="entry name" value="INORGANIC TRIPHOSPHATASE"/>
    <property type="match status" value="1"/>
</dbReference>
<dbReference type="PATRIC" id="fig|745277.3.peg.608"/>
<dbReference type="EMBL" id="CP003244">
    <property type="protein sequence ID" value="AEX50568.1"/>
    <property type="molecule type" value="Genomic_DNA"/>
</dbReference>
<organism evidence="3 4">
    <name type="scientific">Rahnella aquatilis (strain ATCC 33071 / DSM 4594 / JCM 1683 / NBRC 105701 / NCIMB 13365 / CIP 78.65)</name>
    <dbReference type="NCBI Taxonomy" id="745277"/>
    <lineage>
        <taxon>Bacteria</taxon>
        <taxon>Pseudomonadati</taxon>
        <taxon>Pseudomonadota</taxon>
        <taxon>Gammaproteobacteria</taxon>
        <taxon>Enterobacterales</taxon>
        <taxon>Yersiniaceae</taxon>
        <taxon>Rahnella</taxon>
    </lineage>
</organism>
<sequence>MIELQRRVNPFWQQRIGVKTHMTVEIELKFIATPAAIAELPSQLAGFHSEHTAPSKLTNIYFETAENYLRSHDIGLRIRGFDDQYEMTIKTGGKVVGGLHQRPEYNVELKKPVLKLSAFPKDIWPEGCKPAALQKELAPLFRTDFTREKWVITYGESEIELGLDQGEVVAGELTEPLAEIELELKKGNTTDLLALAAEIGAHGGLRQGGFSKAARGYHLAKGNPARDIKPLPVFKAKAKATVEQAMSAMFELALDHWQYHEELWVRGDKTARLTVLQAVETVRQVLVLFGGLVPRKASSELRNLLTDLVPALEQKSADAQEICYGAAYLKCKLVLTSWLVTSGWTPFIDDKSAKKLEGSFKRFADIMLGRTAADLKEAFAQPLTEEGYRDQLARLKRQIITFHLLAGAYPEKEVAAYIAGWVELQQAIVQQQHAWEDSARSHAVMMDAFWLNGQPR</sequence>
<dbReference type="PROSITE" id="PS51708">
    <property type="entry name" value="CHAD"/>
    <property type="match status" value="1"/>
</dbReference>
<dbReference type="PROSITE" id="PS51707">
    <property type="entry name" value="CYTH"/>
    <property type="match status" value="1"/>
</dbReference>
<dbReference type="STRING" id="745277.Rahaq2_0642"/>
<proteinExistence type="predicted"/>
<keyword evidence="4" id="KW-1185">Reference proteome</keyword>
<reference evidence="4" key="2">
    <citation type="submission" date="2012-01" db="EMBL/GenBank/DDBJ databases">
        <title>Complete sequence of chromosome of Rahnella aquatilis CIP 78.65.</title>
        <authorList>
            <person name="Lucas S."/>
            <person name="Han J."/>
            <person name="Lapidus A."/>
            <person name="Cheng J.-F."/>
            <person name="Goodwin L."/>
            <person name="Pitluck S."/>
            <person name="Peters L."/>
            <person name="Ovchinnikova G."/>
            <person name="Held B."/>
            <person name="Detter J.C."/>
            <person name="Han C."/>
            <person name="Tapia R."/>
            <person name="Land M."/>
            <person name="Hauser L."/>
            <person name="Kyrpides N."/>
            <person name="Ivanova N."/>
            <person name="Pagani I."/>
            <person name="Sobecky P."/>
            <person name="Martinez R."/>
            <person name="Woyke T."/>
        </authorList>
    </citation>
    <scope>NUCLEOTIDE SEQUENCE [LARGE SCALE GENOMIC DNA]</scope>
    <source>
        <strain evidence="4">ATCC 33071 / DSM 4594 / JCM 1683 / NBRC 105701 / NCIMB 13365 / CIP 78.65</strain>
    </source>
</reference>
<dbReference type="eggNOG" id="COG3025">
    <property type="taxonomic scope" value="Bacteria"/>
</dbReference>
<dbReference type="InterPro" id="IPR033469">
    <property type="entry name" value="CYTH-like_dom_sf"/>
</dbReference>
<dbReference type="AlphaFoldDB" id="H2IUH4"/>
<dbReference type="Gene3D" id="2.40.320.10">
    <property type="entry name" value="Hypothetical Protein Pfu-838710-001"/>
    <property type="match status" value="1"/>
</dbReference>
<evidence type="ECO:0000259" key="1">
    <source>
        <dbReference type="PROSITE" id="PS51707"/>
    </source>
</evidence>
<accession>H2IUH4</accession>
<dbReference type="InterPro" id="IPR007899">
    <property type="entry name" value="CHAD_dom"/>
</dbReference>
<dbReference type="SUPFAM" id="SSF55154">
    <property type="entry name" value="CYTH-like phosphatases"/>
    <property type="match status" value="1"/>
</dbReference>
<evidence type="ECO:0000259" key="2">
    <source>
        <dbReference type="PROSITE" id="PS51708"/>
    </source>
</evidence>
<dbReference type="PANTHER" id="PTHR39569">
    <property type="entry name" value="INORGANIC TRIPHOSPHATASE"/>
    <property type="match status" value="1"/>
</dbReference>
<protein>
    <recommendedName>
        <fullName evidence="5">CYTH domain-containing protein</fullName>
    </recommendedName>
</protein>
<dbReference type="SMART" id="SM01118">
    <property type="entry name" value="CYTH"/>
    <property type="match status" value="1"/>
</dbReference>
<dbReference type="Proteomes" id="UP000009010">
    <property type="component" value="Chromosome"/>
</dbReference>
<feature type="domain" description="CHAD" evidence="2">
    <location>
        <begin position="239"/>
        <end position="456"/>
    </location>
</feature>
<dbReference type="Pfam" id="PF01928">
    <property type="entry name" value="CYTH"/>
    <property type="match status" value="1"/>
</dbReference>
<name>H2IUH4_RAHAC</name>
<feature type="domain" description="CYTH" evidence="1">
    <location>
        <begin position="23"/>
        <end position="223"/>
    </location>
</feature>
<dbReference type="GO" id="GO:0046872">
    <property type="term" value="F:metal ion binding"/>
    <property type="evidence" value="ECO:0007669"/>
    <property type="project" value="TreeGrafter"/>
</dbReference>
<dbReference type="InterPro" id="IPR039013">
    <property type="entry name" value="YgiF"/>
</dbReference>
<dbReference type="InterPro" id="IPR023577">
    <property type="entry name" value="CYTH_domain"/>
</dbReference>
<dbReference type="KEGG" id="raq:Rahaq2_0642"/>
<dbReference type="CDD" id="cd07756">
    <property type="entry name" value="CYTH-like_Pase_CHAD"/>
    <property type="match status" value="1"/>
</dbReference>
<evidence type="ECO:0000313" key="4">
    <source>
        <dbReference type="Proteomes" id="UP000009010"/>
    </source>
</evidence>
<dbReference type="GO" id="GO:0050355">
    <property type="term" value="F:inorganic triphosphate phosphatase activity"/>
    <property type="evidence" value="ECO:0007669"/>
    <property type="project" value="InterPro"/>
</dbReference>